<proteinExistence type="predicted"/>
<dbReference type="Gene3D" id="3.30.420.140">
    <property type="entry name" value="YqgF/RNase H-like domain"/>
    <property type="match status" value="1"/>
</dbReference>
<dbReference type="CDD" id="cd05685">
    <property type="entry name" value="S1_Tex"/>
    <property type="match status" value="1"/>
</dbReference>
<reference evidence="3 4" key="1">
    <citation type="submission" date="2023-07" db="EMBL/GenBank/DDBJ databases">
        <title>Sequencing the genomes of 1000 actinobacteria strains.</title>
        <authorList>
            <person name="Klenk H.-P."/>
        </authorList>
    </citation>
    <scope>NUCLEOTIDE SEQUENCE [LARGE SCALE GENOMIC DNA]</scope>
    <source>
        <strain evidence="3 4">DSM 44388</strain>
    </source>
</reference>
<feature type="domain" description="S1 motif" evidence="2">
    <location>
        <begin position="653"/>
        <end position="722"/>
    </location>
</feature>
<name>A0ABT9P7G1_9ACTN</name>
<dbReference type="Proteomes" id="UP001235712">
    <property type="component" value="Unassembled WGS sequence"/>
</dbReference>
<dbReference type="Gene3D" id="2.40.50.140">
    <property type="entry name" value="Nucleic acid-binding proteins"/>
    <property type="match status" value="1"/>
</dbReference>
<dbReference type="RefSeq" id="WP_307246007.1">
    <property type="nucleotide sequence ID" value="NZ_JAUSQZ010000001.1"/>
</dbReference>
<evidence type="ECO:0000313" key="4">
    <source>
        <dbReference type="Proteomes" id="UP001235712"/>
    </source>
</evidence>
<dbReference type="SUPFAM" id="SSF47781">
    <property type="entry name" value="RuvA domain 2-like"/>
    <property type="match status" value="2"/>
</dbReference>
<sequence>MTVSVEQRIADELQVQLWQVVAAIGLLDDGATVPFVARYRKEITGTLDDAQLRTLQERLAYLRELEKRREAILESIGSQGKLTPELEAQVREAETKSRLEDIYMPYKTKRRTKAQIAREAGLEPLATGLLADPSQDPKDVAAQYVDAEKGVADVQAALEGARSILVETFSEDADLIGGLRERMWNRGRLAATVREGKEAAGAKYSDYFDLTEPYTKLPSHRVLAMFRGEKEEILDLAFEADDAPPPAPGELGVSEQTIAHRFEISNQGRPGDKFLIDAVRWAWRTRISVHLGLDVRSQLRSAAEEEAIRVFAANLRDLLLAAPAGNRATMGLDPGIRTGVKVAVVDGTGKVVAHSTIYPHEPRRRWAESLDELEKLARQFNVDLIAIGNGTASRETDKLAAELIARAKDLNMTKVVVSEAGASVYSASAYASAELPDLDVSIRGAVSIARRLQDPLAELVKIDPKSIGVGQYQHDLPESALARSLDGVVEYCVNAVGVDVNTASAPLLRQVSGIGETLAANIVSHRDQNGPFKNRKSLRDVPLLGAKAFEQSAGFLRIQGGDDPLDASGVHPEAYPLVRRILTKAEVDLPALIGNTALIRTMKPSEFADDTFGLPTVADILGELDKPGRDPRPAFKAATFAEGVNTVADLKPAMVLEGVVTNVAAFGAFVDIGVHQDGLVHVSAMSNKFVSDPREVVKPGDVVKVKVMEVDVDRQRISLTLRLDDEIGAPAGGGRGSRGGAPRGERSDRGPRGGQGGGQGGQGQGRGGQGRGGQGGNGGRGGQGGPGGGGQRGGQGGQGRGGQGGQSRGGHGGQGRGGQGGGSVPDTALADALRRAGLLNK</sequence>
<dbReference type="InterPro" id="IPR032639">
    <property type="entry name" value="Tex_YqgF"/>
</dbReference>
<keyword evidence="4" id="KW-1185">Reference proteome</keyword>
<dbReference type="InterPro" id="IPR041692">
    <property type="entry name" value="HHH_9"/>
</dbReference>
<dbReference type="InterPro" id="IPR010994">
    <property type="entry name" value="RuvA_2-like"/>
</dbReference>
<dbReference type="InterPro" id="IPR012340">
    <property type="entry name" value="NA-bd_OB-fold"/>
</dbReference>
<feature type="compositionally biased region" description="Gly residues" evidence="1">
    <location>
        <begin position="752"/>
        <end position="823"/>
    </location>
</feature>
<evidence type="ECO:0000313" key="3">
    <source>
        <dbReference type="EMBL" id="MDP9828633.1"/>
    </source>
</evidence>
<dbReference type="SUPFAM" id="SSF50249">
    <property type="entry name" value="Nucleic acid-binding proteins"/>
    <property type="match status" value="1"/>
</dbReference>
<dbReference type="PANTHER" id="PTHR10724:SF10">
    <property type="entry name" value="S1 RNA-BINDING DOMAIN-CONTAINING PROTEIN 1"/>
    <property type="match status" value="1"/>
</dbReference>
<evidence type="ECO:0000259" key="2">
    <source>
        <dbReference type="PROSITE" id="PS50126"/>
    </source>
</evidence>
<dbReference type="Pfam" id="PF09371">
    <property type="entry name" value="Tex_N"/>
    <property type="match status" value="1"/>
</dbReference>
<dbReference type="InterPro" id="IPR023319">
    <property type="entry name" value="Tex-like_HTH_dom_sf"/>
</dbReference>
<protein>
    <recommendedName>
        <fullName evidence="2">S1 motif domain-containing protein</fullName>
    </recommendedName>
</protein>
<dbReference type="InterPro" id="IPR044146">
    <property type="entry name" value="S1_Tex"/>
</dbReference>
<dbReference type="InterPro" id="IPR012337">
    <property type="entry name" value="RNaseH-like_sf"/>
</dbReference>
<dbReference type="InterPro" id="IPR023323">
    <property type="entry name" value="Tex-like_dom_sf"/>
</dbReference>
<dbReference type="Pfam" id="PF12836">
    <property type="entry name" value="HHH_3"/>
    <property type="match status" value="1"/>
</dbReference>
<comment type="caution">
    <text evidence="3">The sequence shown here is derived from an EMBL/GenBank/DDBJ whole genome shotgun (WGS) entry which is preliminary data.</text>
</comment>
<accession>A0ABT9P7G1</accession>
<dbReference type="InterPro" id="IPR055179">
    <property type="entry name" value="Tex-like_central_region"/>
</dbReference>
<feature type="compositionally biased region" description="Gly residues" evidence="1">
    <location>
        <begin position="730"/>
        <end position="742"/>
    </location>
</feature>
<dbReference type="Gene3D" id="1.10.3500.10">
    <property type="entry name" value="Tex N-terminal region-like"/>
    <property type="match status" value="1"/>
</dbReference>
<dbReference type="Pfam" id="PF22706">
    <property type="entry name" value="Tex_central_region"/>
    <property type="match status" value="1"/>
</dbReference>
<dbReference type="InterPro" id="IPR018974">
    <property type="entry name" value="Tex-like_N"/>
</dbReference>
<dbReference type="InterPro" id="IPR006641">
    <property type="entry name" value="YqgF/RNaseH-like_dom"/>
</dbReference>
<dbReference type="SMART" id="SM00316">
    <property type="entry name" value="S1"/>
    <property type="match status" value="1"/>
</dbReference>
<dbReference type="SMART" id="SM00732">
    <property type="entry name" value="YqgFc"/>
    <property type="match status" value="1"/>
</dbReference>
<dbReference type="InterPro" id="IPR003029">
    <property type="entry name" value="S1_domain"/>
</dbReference>
<dbReference type="SUPFAM" id="SSF53098">
    <property type="entry name" value="Ribonuclease H-like"/>
    <property type="match status" value="1"/>
</dbReference>
<dbReference type="InterPro" id="IPR037027">
    <property type="entry name" value="YqgF/RNaseH-like_dom_sf"/>
</dbReference>
<feature type="region of interest" description="Disordered" evidence="1">
    <location>
        <begin position="726"/>
        <end position="829"/>
    </location>
</feature>
<dbReference type="EMBL" id="JAUSQZ010000001">
    <property type="protein sequence ID" value="MDP9828633.1"/>
    <property type="molecule type" value="Genomic_DNA"/>
</dbReference>
<evidence type="ECO:0000256" key="1">
    <source>
        <dbReference type="SAM" id="MobiDB-lite"/>
    </source>
</evidence>
<dbReference type="Pfam" id="PF17674">
    <property type="entry name" value="HHH_9"/>
    <property type="match status" value="1"/>
</dbReference>
<dbReference type="Pfam" id="PF00575">
    <property type="entry name" value="S1"/>
    <property type="match status" value="1"/>
</dbReference>
<dbReference type="Pfam" id="PF16921">
    <property type="entry name" value="Tex_YqgF"/>
    <property type="match status" value="1"/>
</dbReference>
<dbReference type="PANTHER" id="PTHR10724">
    <property type="entry name" value="30S RIBOSOMAL PROTEIN S1"/>
    <property type="match status" value="1"/>
</dbReference>
<dbReference type="Gene3D" id="1.10.150.310">
    <property type="entry name" value="Tex RuvX-like domain-like"/>
    <property type="match status" value="1"/>
</dbReference>
<dbReference type="InterPro" id="IPR050437">
    <property type="entry name" value="Ribos_protein_bS1-like"/>
</dbReference>
<dbReference type="SUPFAM" id="SSF158832">
    <property type="entry name" value="Tex N-terminal region-like"/>
    <property type="match status" value="1"/>
</dbReference>
<dbReference type="PROSITE" id="PS50126">
    <property type="entry name" value="S1"/>
    <property type="match status" value="1"/>
</dbReference>
<gene>
    <name evidence="3" type="ORF">J2S57_004382</name>
</gene>
<organism evidence="3 4">
    <name type="scientific">Kineosporia succinea</name>
    <dbReference type="NCBI Taxonomy" id="84632"/>
    <lineage>
        <taxon>Bacteria</taxon>
        <taxon>Bacillati</taxon>
        <taxon>Actinomycetota</taxon>
        <taxon>Actinomycetes</taxon>
        <taxon>Kineosporiales</taxon>
        <taxon>Kineosporiaceae</taxon>
        <taxon>Kineosporia</taxon>
    </lineage>
</organism>
<dbReference type="Gene3D" id="1.10.10.650">
    <property type="entry name" value="RuvA domain 2-like"/>
    <property type="match status" value="1"/>
</dbReference>